<accession>A0A8T0TXV0</accession>
<feature type="transmembrane region" description="Helical" evidence="1">
    <location>
        <begin position="49"/>
        <end position="69"/>
    </location>
</feature>
<evidence type="ECO:0000256" key="1">
    <source>
        <dbReference type="SAM" id="Phobius"/>
    </source>
</evidence>
<dbReference type="AlphaFoldDB" id="A0A8T0TXV0"/>
<gene>
    <name evidence="2" type="ORF">PVAP13_3NG176539</name>
</gene>
<sequence length="103" mass="12040">MIVLVIDFVIDFPNMYMDRDSSVLVLVNLLLYFPNMYMDRDSSVLVIDFVNDCFVIVINFVIAIMEKYLELEKRTCVRRRAGLRAHTGLIFFLFVKNQLIPVG</sequence>
<dbReference type="Proteomes" id="UP000823388">
    <property type="component" value="Chromosome 3N"/>
</dbReference>
<evidence type="ECO:0000313" key="3">
    <source>
        <dbReference type="Proteomes" id="UP000823388"/>
    </source>
</evidence>
<keyword evidence="3" id="KW-1185">Reference proteome</keyword>
<keyword evidence="1" id="KW-0472">Membrane</keyword>
<keyword evidence="1" id="KW-1133">Transmembrane helix</keyword>
<proteinExistence type="predicted"/>
<reference evidence="2" key="1">
    <citation type="submission" date="2020-05" db="EMBL/GenBank/DDBJ databases">
        <title>WGS assembly of Panicum virgatum.</title>
        <authorList>
            <person name="Lovell J.T."/>
            <person name="Jenkins J."/>
            <person name="Shu S."/>
            <person name="Juenger T.E."/>
            <person name="Schmutz J."/>
        </authorList>
    </citation>
    <scope>NUCLEOTIDE SEQUENCE</scope>
    <source>
        <strain evidence="2">AP13</strain>
    </source>
</reference>
<evidence type="ECO:0000313" key="2">
    <source>
        <dbReference type="EMBL" id="KAG2616751.1"/>
    </source>
</evidence>
<comment type="caution">
    <text evidence="2">The sequence shown here is derived from an EMBL/GenBank/DDBJ whole genome shotgun (WGS) entry which is preliminary data.</text>
</comment>
<organism evidence="2 3">
    <name type="scientific">Panicum virgatum</name>
    <name type="common">Blackwell switchgrass</name>
    <dbReference type="NCBI Taxonomy" id="38727"/>
    <lineage>
        <taxon>Eukaryota</taxon>
        <taxon>Viridiplantae</taxon>
        <taxon>Streptophyta</taxon>
        <taxon>Embryophyta</taxon>
        <taxon>Tracheophyta</taxon>
        <taxon>Spermatophyta</taxon>
        <taxon>Magnoliopsida</taxon>
        <taxon>Liliopsida</taxon>
        <taxon>Poales</taxon>
        <taxon>Poaceae</taxon>
        <taxon>PACMAD clade</taxon>
        <taxon>Panicoideae</taxon>
        <taxon>Panicodae</taxon>
        <taxon>Paniceae</taxon>
        <taxon>Panicinae</taxon>
        <taxon>Panicum</taxon>
        <taxon>Panicum sect. Hiantes</taxon>
    </lineage>
</organism>
<protein>
    <submittedName>
        <fullName evidence="2">Uncharacterized protein</fullName>
    </submittedName>
</protein>
<name>A0A8T0TXV0_PANVG</name>
<keyword evidence="1" id="KW-0812">Transmembrane</keyword>
<feature type="transmembrane region" description="Helical" evidence="1">
    <location>
        <begin position="21"/>
        <end position="37"/>
    </location>
</feature>
<dbReference type="EMBL" id="CM029042">
    <property type="protein sequence ID" value="KAG2616751.1"/>
    <property type="molecule type" value="Genomic_DNA"/>
</dbReference>